<evidence type="ECO:0000313" key="5">
    <source>
        <dbReference type="Proteomes" id="UP000321580"/>
    </source>
</evidence>
<keyword evidence="5" id="KW-1185">Reference proteome</keyword>
<dbReference type="InterPro" id="IPR016181">
    <property type="entry name" value="Acyl_CoA_acyltransferase"/>
</dbReference>
<dbReference type="RefSeq" id="WP_147169412.1">
    <property type="nucleotide sequence ID" value="NZ_VOOR01000070.1"/>
</dbReference>
<dbReference type="Pfam" id="PF13508">
    <property type="entry name" value="Acetyltransf_7"/>
    <property type="match status" value="1"/>
</dbReference>
<evidence type="ECO:0000256" key="1">
    <source>
        <dbReference type="ARBA" id="ARBA00022679"/>
    </source>
</evidence>
<protein>
    <submittedName>
        <fullName evidence="4">GNAT family N-acetyltransferase</fullName>
    </submittedName>
</protein>
<comment type="caution">
    <text evidence="4">The sequence shown here is derived from an EMBL/GenBank/DDBJ whole genome shotgun (WGS) entry which is preliminary data.</text>
</comment>
<name>A0A5C6RGT3_9BACT</name>
<gene>
    <name evidence="4" type="ORF">FRY97_20080</name>
</gene>
<dbReference type="PROSITE" id="PS51186">
    <property type="entry name" value="GNAT"/>
    <property type="match status" value="1"/>
</dbReference>
<dbReference type="InterPro" id="IPR000182">
    <property type="entry name" value="GNAT_dom"/>
</dbReference>
<proteinExistence type="predicted"/>
<organism evidence="4 5">
    <name type="scientific">Phaeodactylibacter luteus</name>
    <dbReference type="NCBI Taxonomy" id="1564516"/>
    <lineage>
        <taxon>Bacteria</taxon>
        <taxon>Pseudomonadati</taxon>
        <taxon>Bacteroidota</taxon>
        <taxon>Saprospiria</taxon>
        <taxon>Saprospirales</taxon>
        <taxon>Haliscomenobacteraceae</taxon>
        <taxon>Phaeodactylibacter</taxon>
    </lineage>
</organism>
<dbReference type="Gene3D" id="3.40.630.30">
    <property type="match status" value="1"/>
</dbReference>
<dbReference type="GO" id="GO:0016747">
    <property type="term" value="F:acyltransferase activity, transferring groups other than amino-acyl groups"/>
    <property type="evidence" value="ECO:0007669"/>
    <property type="project" value="InterPro"/>
</dbReference>
<evidence type="ECO:0000313" key="4">
    <source>
        <dbReference type="EMBL" id="TXB60648.1"/>
    </source>
</evidence>
<accession>A0A5C6RGT3</accession>
<evidence type="ECO:0000259" key="3">
    <source>
        <dbReference type="PROSITE" id="PS51186"/>
    </source>
</evidence>
<keyword evidence="1 4" id="KW-0808">Transferase</keyword>
<evidence type="ECO:0000256" key="2">
    <source>
        <dbReference type="ARBA" id="ARBA00023315"/>
    </source>
</evidence>
<dbReference type="AlphaFoldDB" id="A0A5C6RGT3"/>
<dbReference type="Proteomes" id="UP000321580">
    <property type="component" value="Unassembled WGS sequence"/>
</dbReference>
<keyword evidence="2" id="KW-0012">Acyltransferase</keyword>
<dbReference type="EMBL" id="VOOR01000070">
    <property type="protein sequence ID" value="TXB60648.1"/>
    <property type="molecule type" value="Genomic_DNA"/>
</dbReference>
<dbReference type="PANTHER" id="PTHR43800:SF1">
    <property type="entry name" value="PEPTIDYL-LYSINE N-ACETYLTRANSFERASE YJAB"/>
    <property type="match status" value="1"/>
</dbReference>
<dbReference type="OrthoDB" id="9789605at2"/>
<sequence>MAHALHDWNIQILYPADFKEVLAVWEAAVRATHDFLPASAIETFKPLILNEYLHMVDLRGARSPSGALMGFLGAAEDSLEMLFLHPCYFGQGLGRALVQFAIEALGVAKVDVNEQNKGAVGFYLHLGFKVVGRSPLDAQGNPYPILHLKLS</sequence>
<dbReference type="PANTHER" id="PTHR43800">
    <property type="entry name" value="PEPTIDYL-LYSINE N-ACETYLTRANSFERASE YJAB"/>
    <property type="match status" value="1"/>
</dbReference>
<reference evidence="4 5" key="1">
    <citation type="submission" date="2019-08" db="EMBL/GenBank/DDBJ databases">
        <title>Genome of Phaeodactylibacter luteus.</title>
        <authorList>
            <person name="Bowman J.P."/>
        </authorList>
    </citation>
    <scope>NUCLEOTIDE SEQUENCE [LARGE SCALE GENOMIC DNA]</scope>
    <source>
        <strain evidence="4 5">KCTC 42180</strain>
    </source>
</reference>
<feature type="domain" description="N-acetyltransferase" evidence="3">
    <location>
        <begin position="8"/>
        <end position="151"/>
    </location>
</feature>
<dbReference type="SUPFAM" id="SSF55729">
    <property type="entry name" value="Acyl-CoA N-acyltransferases (Nat)"/>
    <property type="match status" value="1"/>
</dbReference>